<dbReference type="Gene3D" id="3.30.413.10">
    <property type="entry name" value="Sulfite Reductase Hemoprotein, domain 1"/>
    <property type="match status" value="2"/>
</dbReference>
<evidence type="ECO:0000256" key="7">
    <source>
        <dbReference type="ARBA" id="ARBA00022617"/>
    </source>
</evidence>
<dbReference type="EC" id="1.8.7.1" evidence="5"/>
<organism evidence="17 18">
    <name type="scientific">Streptomyces mashuensis</name>
    <dbReference type="NCBI Taxonomy" id="33904"/>
    <lineage>
        <taxon>Bacteria</taxon>
        <taxon>Bacillati</taxon>
        <taxon>Actinomycetota</taxon>
        <taxon>Actinomycetes</taxon>
        <taxon>Kitasatosporales</taxon>
        <taxon>Streptomycetaceae</taxon>
        <taxon>Streptomyces</taxon>
    </lineage>
</organism>
<evidence type="ECO:0000256" key="5">
    <source>
        <dbReference type="ARBA" id="ARBA00012353"/>
    </source>
</evidence>
<dbReference type="FunFam" id="3.90.480.20:FF:000002">
    <property type="entry name" value="Sulfite reductase"/>
    <property type="match status" value="1"/>
</dbReference>
<keyword evidence="11" id="KW-0408">Iron</keyword>
<dbReference type="Gene3D" id="3.90.480.20">
    <property type="match status" value="1"/>
</dbReference>
<dbReference type="PANTHER" id="PTHR32439">
    <property type="entry name" value="FERREDOXIN--NITRITE REDUCTASE, CHLOROPLASTIC"/>
    <property type="match status" value="1"/>
</dbReference>
<comment type="cofactor">
    <cofactor evidence="2">
        <name>[4Fe-4S] cluster</name>
        <dbReference type="ChEBI" id="CHEBI:49883"/>
    </cofactor>
</comment>
<evidence type="ECO:0000259" key="15">
    <source>
        <dbReference type="Pfam" id="PF01077"/>
    </source>
</evidence>
<dbReference type="Proteomes" id="UP000638313">
    <property type="component" value="Unassembled WGS sequence"/>
</dbReference>
<evidence type="ECO:0000256" key="1">
    <source>
        <dbReference type="ARBA" id="ARBA00001929"/>
    </source>
</evidence>
<gene>
    <name evidence="17" type="ORF">GCM10010218_02760</name>
</gene>
<dbReference type="FunFam" id="3.30.413.10:FF:000009">
    <property type="entry name" value="Sulfite reductase [ferredoxin]"/>
    <property type="match status" value="1"/>
</dbReference>
<dbReference type="GO" id="GO:0046872">
    <property type="term" value="F:metal ion binding"/>
    <property type="evidence" value="ECO:0007669"/>
    <property type="project" value="UniProtKB-KW"/>
</dbReference>
<dbReference type="InterPro" id="IPR005117">
    <property type="entry name" value="NiRdtase/SiRdtase_haem-b_fer"/>
</dbReference>
<dbReference type="InterPro" id="IPR006066">
    <property type="entry name" value="NO2/SO3_Rdtase_FeS/sirohaem_BS"/>
</dbReference>
<dbReference type="GO" id="GO:0020037">
    <property type="term" value="F:heme binding"/>
    <property type="evidence" value="ECO:0007669"/>
    <property type="project" value="InterPro"/>
</dbReference>
<keyword evidence="6" id="KW-0004">4Fe-4S</keyword>
<dbReference type="AlphaFoldDB" id="A0A919E8S4"/>
<dbReference type="PRINTS" id="PR00397">
    <property type="entry name" value="SIROHAEM"/>
</dbReference>
<dbReference type="InterPro" id="IPR045854">
    <property type="entry name" value="NO2/SO3_Rdtase_4Fe4S_sf"/>
</dbReference>
<comment type="catalytic activity">
    <reaction evidence="13">
        <text>hydrogen sulfide + 6 oxidized [2Fe-2S]-[ferredoxin] + 3 H2O = sulfite + 6 reduced [2Fe-2S]-[ferredoxin] + 7 H(+)</text>
        <dbReference type="Rhea" id="RHEA:23132"/>
        <dbReference type="Rhea" id="RHEA-COMP:10000"/>
        <dbReference type="Rhea" id="RHEA-COMP:10001"/>
        <dbReference type="ChEBI" id="CHEBI:15377"/>
        <dbReference type="ChEBI" id="CHEBI:15378"/>
        <dbReference type="ChEBI" id="CHEBI:17359"/>
        <dbReference type="ChEBI" id="CHEBI:29919"/>
        <dbReference type="ChEBI" id="CHEBI:33737"/>
        <dbReference type="ChEBI" id="CHEBI:33738"/>
        <dbReference type="EC" id="1.8.7.1"/>
    </reaction>
</comment>
<accession>A0A919E8S4</accession>
<keyword evidence="10" id="KW-0560">Oxidoreductase</keyword>
<dbReference type="Pfam" id="PF01077">
    <property type="entry name" value="NIR_SIR"/>
    <property type="match status" value="2"/>
</dbReference>
<keyword evidence="8" id="KW-0479">Metal-binding</keyword>
<dbReference type="SUPFAM" id="SSF55124">
    <property type="entry name" value="Nitrite/Sulfite reductase N-terminal domain-like"/>
    <property type="match status" value="2"/>
</dbReference>
<evidence type="ECO:0000256" key="13">
    <source>
        <dbReference type="ARBA" id="ARBA00049518"/>
    </source>
</evidence>
<dbReference type="PANTHER" id="PTHR32439:SF0">
    <property type="entry name" value="FERREDOXIN--NITRITE REDUCTASE, CHLOROPLASTIC"/>
    <property type="match status" value="1"/>
</dbReference>
<reference evidence="17" key="1">
    <citation type="journal article" date="2014" name="Int. J. Syst. Evol. Microbiol.">
        <title>Complete genome sequence of Corynebacterium casei LMG S-19264T (=DSM 44701T), isolated from a smear-ripened cheese.</title>
        <authorList>
            <consortium name="US DOE Joint Genome Institute (JGI-PGF)"/>
            <person name="Walter F."/>
            <person name="Albersmeier A."/>
            <person name="Kalinowski J."/>
            <person name="Ruckert C."/>
        </authorList>
    </citation>
    <scope>NUCLEOTIDE SEQUENCE</scope>
    <source>
        <strain evidence="17">JCM 4059</strain>
    </source>
</reference>
<evidence type="ECO:0000256" key="4">
    <source>
        <dbReference type="ARBA" id="ARBA00010429"/>
    </source>
</evidence>
<evidence type="ECO:0000256" key="2">
    <source>
        <dbReference type="ARBA" id="ARBA00001966"/>
    </source>
</evidence>
<evidence type="ECO:0000259" key="16">
    <source>
        <dbReference type="Pfam" id="PF03460"/>
    </source>
</evidence>
<protein>
    <recommendedName>
        <fullName evidence="5">assimilatory sulfite reductase (ferredoxin)</fullName>
        <ecNumber evidence="5">1.8.7.1</ecNumber>
    </recommendedName>
</protein>
<feature type="domain" description="Nitrite/sulphite reductase 4Fe-4S" evidence="15">
    <location>
        <begin position="427"/>
        <end position="564"/>
    </location>
</feature>
<dbReference type="FunFam" id="3.30.413.10:FF:000013">
    <property type="entry name" value="Sulfite reductase [ferredoxin]"/>
    <property type="match status" value="1"/>
</dbReference>
<comment type="cofactor">
    <cofactor evidence="1">
        <name>siroheme</name>
        <dbReference type="ChEBI" id="CHEBI:60052"/>
    </cofactor>
</comment>
<proteinExistence type="inferred from homology"/>
<comment type="caution">
    <text evidence="17">The sequence shown here is derived from an EMBL/GenBank/DDBJ whole genome shotgun (WGS) entry which is preliminary data.</text>
</comment>
<comment type="similarity">
    <text evidence="4">Belongs to the nitrite and sulfite reductase 4Fe-4S domain family.</text>
</comment>
<dbReference type="InterPro" id="IPR036136">
    <property type="entry name" value="Nit/Sulf_reduc_fer-like_dom_sf"/>
</dbReference>
<evidence type="ECO:0000256" key="12">
    <source>
        <dbReference type="ARBA" id="ARBA00023014"/>
    </source>
</evidence>
<evidence type="ECO:0000256" key="10">
    <source>
        <dbReference type="ARBA" id="ARBA00023002"/>
    </source>
</evidence>
<keyword evidence="12" id="KW-0411">Iron-sulfur</keyword>
<dbReference type="EMBL" id="BNBD01000001">
    <property type="protein sequence ID" value="GHF25512.1"/>
    <property type="molecule type" value="Genomic_DNA"/>
</dbReference>
<evidence type="ECO:0000256" key="3">
    <source>
        <dbReference type="ARBA" id="ARBA00003247"/>
    </source>
</evidence>
<dbReference type="GO" id="GO:0050311">
    <property type="term" value="F:sulfite reductase (ferredoxin) activity"/>
    <property type="evidence" value="ECO:0007669"/>
    <property type="project" value="UniProtKB-EC"/>
</dbReference>
<evidence type="ECO:0000256" key="14">
    <source>
        <dbReference type="SAM" id="MobiDB-lite"/>
    </source>
</evidence>
<evidence type="ECO:0000256" key="8">
    <source>
        <dbReference type="ARBA" id="ARBA00022723"/>
    </source>
</evidence>
<feature type="region of interest" description="Disordered" evidence="14">
    <location>
        <begin position="1"/>
        <end position="45"/>
    </location>
</feature>
<comment type="function">
    <text evidence="3">Catalyzes the reduction of sulfite to sulfide, a step in the biosynthesis of sulfur-containing amino acids and cofactors.</text>
</comment>
<evidence type="ECO:0000313" key="17">
    <source>
        <dbReference type="EMBL" id="GHF25512.1"/>
    </source>
</evidence>
<feature type="domain" description="Nitrite/Sulfite reductase ferredoxin-like" evidence="16">
    <location>
        <begin position="103"/>
        <end position="166"/>
    </location>
</feature>
<dbReference type="GO" id="GO:0051539">
    <property type="term" value="F:4 iron, 4 sulfur cluster binding"/>
    <property type="evidence" value="ECO:0007669"/>
    <property type="project" value="UniProtKB-KW"/>
</dbReference>
<dbReference type="SUPFAM" id="SSF56014">
    <property type="entry name" value="Nitrite and sulphite reductase 4Fe-4S domain-like"/>
    <property type="match status" value="2"/>
</dbReference>
<feature type="domain" description="Nitrite/sulphite reductase 4Fe-4S" evidence="15">
    <location>
        <begin position="174"/>
        <end position="329"/>
    </location>
</feature>
<dbReference type="RefSeq" id="WP_190127478.1">
    <property type="nucleotide sequence ID" value="NZ_BNBD01000001.1"/>
</dbReference>
<name>A0A919E8S4_9ACTN</name>
<evidence type="ECO:0000256" key="9">
    <source>
        <dbReference type="ARBA" id="ARBA00022784"/>
    </source>
</evidence>
<sequence>MAAASTPPSPAAAPPRRSPGRHRGEGQWAAGHFTPLNPNEQMKRDDDGLNVRTRIETVYAKAGFDAIDPADLRGRMRWWGLYTQRRPGIDGGRTAVLAPEELDDRYFMLRVRIDGGRLTTAQLRVMGEVSQEFARGTADITDRQNIQYHWIRIEDVPEIWRRLEAVGLSTTEACGDTPRVILGSPVAGVAADEIVDGTPAIEEIHRRFIGDPAFSNLPRKFKTAISGSPLLDVAHEINDVAFVGVHHPEHGPGFDLWVGGGLSTNPRIGVRLGAWVPLSEVPDVFGGVIGIFRDHGYRRLRNRARLKFLVADWGATKFRTVLEQEYLGRPLLDGPAPAQPVARWRDHVGVHRQKDGRFYVGFAPRAGRVDGTTLTKVAALAEAHGSGRLRTTAEQKMIVLDVPGDRVDSLVAGLEALDLRVTPSPFRRGTMACTGIEFCKLAIVETKGLAARLTDELERRLPEFDEPLTINVNGCPNACARIQVADIGLKGQLVLDDAGRQVEGFQVHLGGALGLGAGFGRKVRGLKVTATALPDYIERVLRRYLAQREDGERFAQWVTRAAEEDLA</sequence>
<feature type="compositionally biased region" description="Pro residues" evidence="14">
    <location>
        <begin position="7"/>
        <end position="17"/>
    </location>
</feature>
<evidence type="ECO:0000256" key="11">
    <source>
        <dbReference type="ARBA" id="ARBA00023004"/>
    </source>
</evidence>
<dbReference type="Pfam" id="PF03460">
    <property type="entry name" value="NIR_SIR_ferr"/>
    <property type="match status" value="2"/>
</dbReference>
<reference evidence="17" key="2">
    <citation type="submission" date="2020-09" db="EMBL/GenBank/DDBJ databases">
        <authorList>
            <person name="Sun Q."/>
            <person name="Ohkuma M."/>
        </authorList>
    </citation>
    <scope>NUCLEOTIDE SEQUENCE</scope>
    <source>
        <strain evidence="17">JCM 4059</strain>
    </source>
</reference>
<dbReference type="InterPro" id="IPR006067">
    <property type="entry name" value="NO2/SO3_Rdtase_4Fe4S_dom"/>
</dbReference>
<keyword evidence="9" id="KW-0883">Thioether bond</keyword>
<dbReference type="InterPro" id="IPR051329">
    <property type="entry name" value="NIR_SIR_4Fe-4S"/>
</dbReference>
<evidence type="ECO:0000313" key="18">
    <source>
        <dbReference type="Proteomes" id="UP000638313"/>
    </source>
</evidence>
<keyword evidence="18" id="KW-1185">Reference proteome</keyword>
<evidence type="ECO:0000256" key="6">
    <source>
        <dbReference type="ARBA" id="ARBA00022485"/>
    </source>
</evidence>
<feature type="domain" description="Nitrite/Sulfite reductase ferredoxin-like" evidence="16">
    <location>
        <begin position="351"/>
        <end position="416"/>
    </location>
</feature>
<dbReference type="PROSITE" id="PS00365">
    <property type="entry name" value="NIR_SIR"/>
    <property type="match status" value="1"/>
</dbReference>
<keyword evidence="7" id="KW-0349">Heme</keyword>